<dbReference type="PANTHER" id="PTHR10366">
    <property type="entry name" value="NAD DEPENDENT EPIMERASE/DEHYDRATASE"/>
    <property type="match status" value="1"/>
</dbReference>
<comment type="similarity">
    <text evidence="2">Belongs to the NAD(P)-dependent epimerase/dehydratase family. Dihydroflavonol-4-reductase subfamily.</text>
</comment>
<protein>
    <recommendedName>
        <fullName evidence="3">NAD-dependent epimerase/dehydratase domain-containing protein</fullName>
    </recommendedName>
</protein>
<evidence type="ECO:0000259" key="3">
    <source>
        <dbReference type="Pfam" id="PF01370"/>
    </source>
</evidence>
<dbReference type="EMBL" id="JAVRRD010000004">
    <property type="protein sequence ID" value="KAK5060092.1"/>
    <property type="molecule type" value="Genomic_DNA"/>
</dbReference>
<proteinExistence type="inferred from homology"/>
<reference evidence="4 5" key="1">
    <citation type="submission" date="2023-08" db="EMBL/GenBank/DDBJ databases">
        <title>Black Yeasts Isolated from many extreme environments.</title>
        <authorList>
            <person name="Coleine C."/>
            <person name="Stajich J.E."/>
            <person name="Selbmann L."/>
        </authorList>
    </citation>
    <scope>NUCLEOTIDE SEQUENCE [LARGE SCALE GENOMIC DNA]</scope>
    <source>
        <strain evidence="4 5">CCFEE 5792</strain>
    </source>
</reference>
<sequence>MASNLTLPKGSLVLITGVNGFIAGHLAKQLLTQGYRVRGTVRNAQKSKWLVDDLFKSEASQGLFELATVEDMAVEGSFDTAIRGVDGVAHVATVATWDPNPNNVVPQTVAGVVNILKAAAKESSVKSFVFTSSIVAAAMPMPETRFHVDEKSWNDAAVSMAWAPPPYDASRSMITYVASKVEAEKAIWKFVEEEKPQFRTNAVLPYTVFGPLLHAQQNASTDAWLFTLYAGNTEATEMMKASQSIHVEDVALLHAAAILDPSVKNRRIHAWSDEFIWNDVLAIFRKLQPNRQFIDDLPDKARMTATVDDKLTKDLLKKWGGRDGPFGLERSVKDAIEGIQPSSV</sequence>
<evidence type="ECO:0000313" key="5">
    <source>
        <dbReference type="Proteomes" id="UP001358417"/>
    </source>
</evidence>
<comment type="caution">
    <text evidence="4">The sequence shown here is derived from an EMBL/GenBank/DDBJ whole genome shotgun (WGS) entry which is preliminary data.</text>
</comment>
<dbReference type="Proteomes" id="UP001358417">
    <property type="component" value="Unassembled WGS sequence"/>
</dbReference>
<dbReference type="AlphaFoldDB" id="A0AAV9NJV3"/>
<dbReference type="GO" id="GO:0016616">
    <property type="term" value="F:oxidoreductase activity, acting on the CH-OH group of donors, NAD or NADP as acceptor"/>
    <property type="evidence" value="ECO:0007669"/>
    <property type="project" value="TreeGrafter"/>
</dbReference>
<dbReference type="InterPro" id="IPR050425">
    <property type="entry name" value="NAD(P)_dehydrat-like"/>
</dbReference>
<organism evidence="4 5">
    <name type="scientific">Exophiala bonariae</name>
    <dbReference type="NCBI Taxonomy" id="1690606"/>
    <lineage>
        <taxon>Eukaryota</taxon>
        <taxon>Fungi</taxon>
        <taxon>Dikarya</taxon>
        <taxon>Ascomycota</taxon>
        <taxon>Pezizomycotina</taxon>
        <taxon>Eurotiomycetes</taxon>
        <taxon>Chaetothyriomycetidae</taxon>
        <taxon>Chaetothyriales</taxon>
        <taxon>Herpotrichiellaceae</taxon>
        <taxon>Exophiala</taxon>
    </lineage>
</organism>
<dbReference type="PANTHER" id="PTHR10366:SF562">
    <property type="entry name" value="ALDEHYDE REDUCTASE II (AFU_ORTHOLOGUE AFUA_1G11360)"/>
    <property type="match status" value="1"/>
</dbReference>
<gene>
    <name evidence="4" type="ORF">LTR84_009976</name>
</gene>
<keyword evidence="5" id="KW-1185">Reference proteome</keyword>
<dbReference type="Gene3D" id="3.40.50.720">
    <property type="entry name" value="NAD(P)-binding Rossmann-like Domain"/>
    <property type="match status" value="1"/>
</dbReference>
<dbReference type="RefSeq" id="XP_064709913.1">
    <property type="nucleotide sequence ID" value="XM_064853514.1"/>
</dbReference>
<evidence type="ECO:0000313" key="4">
    <source>
        <dbReference type="EMBL" id="KAK5060092.1"/>
    </source>
</evidence>
<keyword evidence="1" id="KW-0560">Oxidoreductase</keyword>
<dbReference type="SUPFAM" id="SSF51735">
    <property type="entry name" value="NAD(P)-binding Rossmann-fold domains"/>
    <property type="match status" value="1"/>
</dbReference>
<feature type="domain" description="NAD-dependent epimerase/dehydratase" evidence="3">
    <location>
        <begin position="13"/>
        <end position="261"/>
    </location>
</feature>
<dbReference type="Pfam" id="PF01370">
    <property type="entry name" value="Epimerase"/>
    <property type="match status" value="1"/>
</dbReference>
<accession>A0AAV9NJV3</accession>
<dbReference type="InterPro" id="IPR036291">
    <property type="entry name" value="NAD(P)-bd_dom_sf"/>
</dbReference>
<evidence type="ECO:0000256" key="2">
    <source>
        <dbReference type="ARBA" id="ARBA00023445"/>
    </source>
</evidence>
<dbReference type="GeneID" id="89978134"/>
<dbReference type="FunFam" id="3.40.50.720:FF:000426">
    <property type="entry name" value="Aldehyde reductase 2"/>
    <property type="match status" value="1"/>
</dbReference>
<name>A0AAV9NJV3_9EURO</name>
<evidence type="ECO:0000256" key="1">
    <source>
        <dbReference type="ARBA" id="ARBA00023002"/>
    </source>
</evidence>
<dbReference type="InterPro" id="IPR001509">
    <property type="entry name" value="Epimerase_deHydtase"/>
</dbReference>